<dbReference type="OrthoDB" id="381190at2759"/>
<dbReference type="Proteomes" id="UP000726737">
    <property type="component" value="Unassembled WGS sequence"/>
</dbReference>
<evidence type="ECO:0000259" key="15">
    <source>
        <dbReference type="PROSITE" id="PS50290"/>
    </source>
</evidence>
<evidence type="ECO:0000256" key="14">
    <source>
        <dbReference type="SAM" id="MobiDB-lite"/>
    </source>
</evidence>
<evidence type="ECO:0000259" key="16">
    <source>
        <dbReference type="PROSITE" id="PS51189"/>
    </source>
</evidence>
<dbReference type="PROSITE" id="PS51189">
    <property type="entry name" value="FAT"/>
    <property type="match status" value="1"/>
</dbReference>
<name>A0A9P6QDP2_9FUNG</name>
<dbReference type="InterPro" id="IPR018936">
    <property type="entry name" value="PI3/4_kinase_CS"/>
</dbReference>
<dbReference type="InterPro" id="IPR011009">
    <property type="entry name" value="Kinase-like_dom_sf"/>
</dbReference>
<dbReference type="InterPro" id="IPR003151">
    <property type="entry name" value="PIK-rel_kinase_FAT"/>
</dbReference>
<evidence type="ECO:0000256" key="9">
    <source>
        <dbReference type="ARBA" id="ARBA00022840"/>
    </source>
</evidence>
<dbReference type="InterPro" id="IPR056802">
    <property type="entry name" value="ATR-like_M-HEAT"/>
</dbReference>
<evidence type="ECO:0000259" key="17">
    <source>
        <dbReference type="PROSITE" id="PS51190"/>
    </source>
</evidence>
<dbReference type="GO" id="GO:0005634">
    <property type="term" value="C:nucleus"/>
    <property type="evidence" value="ECO:0007669"/>
    <property type="project" value="UniProtKB-SubCell"/>
</dbReference>
<keyword evidence="19" id="KW-1185">Reference proteome</keyword>
<keyword evidence="4" id="KW-0723">Serine/threonine-protein kinase</keyword>
<dbReference type="Pfam" id="PF25030">
    <property type="entry name" value="M-HEAT_ATR"/>
    <property type="match status" value="1"/>
</dbReference>
<dbReference type="PANTHER" id="PTHR11139">
    <property type="entry name" value="ATAXIA TELANGIECTASIA MUTATED ATM -RELATED"/>
    <property type="match status" value="1"/>
</dbReference>
<dbReference type="Pfam" id="PF00454">
    <property type="entry name" value="PI3_PI4_kinase"/>
    <property type="match status" value="1"/>
</dbReference>
<evidence type="ECO:0000256" key="2">
    <source>
        <dbReference type="ARBA" id="ARBA00010769"/>
    </source>
</evidence>
<dbReference type="PROSITE" id="PS50290">
    <property type="entry name" value="PI3_4_KINASE_3"/>
    <property type="match status" value="1"/>
</dbReference>
<dbReference type="GO" id="GO:0000723">
    <property type="term" value="P:telomere maintenance"/>
    <property type="evidence" value="ECO:0007669"/>
    <property type="project" value="TreeGrafter"/>
</dbReference>
<sequence length="2500" mass="282000">MLSSFTHLEADLLAQMMLSCLEHWRDSGGPGRLSEGRVNGTKKSSSAADSENAMSYSNKRSLEDVETDSAPAGSMDIVGKRMRHDSQVFNSVSMESTSCSSVYSQYTQRVNNTCPTPNAQKDERLLSQQLLSMLEKSTSLPTLNYTASQGARGIQPPLTINDIRSIVVIVRVWIKVTLDMDPAETEVDVAQLTKILESIGKYYLLWSLSPGMQNASLNQSYLESSYPHILDLVAPLSLIRTNDTLNELLICLSSGPWIPDLSQPELWRTAGNIMEVEEAVGERQLAGAILRILDGTEILTRIRDNPSILQSCRGFQAEKFKAMQIMSTFPSCPQLDIWRREVLVNVLVKANGEDSTRNVGVSKIVALESLAVLSTRCLDMGHTIESAVSSLLLDDEEDKTKVVLASCMGVMACGLSNIRRRKKPSYTYDPTHRIFTPCWVCPDCNGEIEESGTENGHVANEPVVSLESTFLNAFKRLIPNCVSVESRLGLLYGLYRVFCHLDLSTDDLGTLDFGNFVFDQLGDSSDAIRNAAGGIIELLSSRAGPAVVDDLIERQTLDSNLIGVQEAIEKGFSGHSKSQRVAWLLELCRRIMRHLPEDHPMYSFLLDKMIENAFTEKSRIRSALAFDQLARVANDRHMSHFRLLRPRMEFVCSNIVIKLEAGQDHWLESLYSWTGLCQERFLEVALPELLPRLVILGNVDLIEKVASAVKLKAGALCIREIDYILAVIFMEMPENEIPSLLEFVRTIIVNVEQAPGKTVETLTVIGLTTLSVVGLLCLLCPELGHDDPDKCRRAKTMIEVVREHAQTQRSMELGSRNSTQEKLSLAMFLRQYILAIVSGLQHQILDSKRLLTLRKKAKVLRSLGALVQLLQPIQSSVLSQIFSPLLIALDTQGLRIHALRVMRAIILEVDPAQLDVLLAYVVHILAKFYSCSTVQEQAIEIEILDHLILQCQDTLGAALLDVGQLPDLPPFEVMNRTLKTHKDQFTFEQQLQKLIDRSDNENAELAEQAVLELREFLLMNESYMLELATTKDPEVESIMGDLIHALLSGIGRFRGMHAPVPRRCVECLGIIGAIDPAKVSTRRWVSAAPIYTNFNDLEEAKNFACELIEVQLVGKTRSIGDISSKSHWALAVQSLLSFCGITKEVLDVELPIHAGRVLLSQRSSAVSSQSLYTSSPSGSLAKKPRAKTAKDRWRAFPRHVQEVLELLIDAKFQKDNPSVQLEYPCPLYPQVSNFKEWLTRWTHCLIAKVTGEYAVEIFQACKHVVQYGTNICLYILPHLVLNVLIEGSEKYQKEIVDEMAAVLGGGTDWREDGVDQTLGMPRQTSNELNQLASQTVFALFDHITKWIHLRKNSAARNTAGHRGYTTAIDSSQLSTRHQMDIKLNMVQAHLSSISNSVIAMASYRSKAYARSLFHYEQHIRDSRQGLSELALQNMYEKYQEIYVQMDEPDGVEGISGMITSGSLTQKLLQCESAGLWTEANAYYEMGLLNEPGLFDHHAGLYKCQEHLGQFETMLSCVEGDISSYPEWEQQMNEYRVGAAWKAQRWDSLATALSRPIQSTFETGLGQLLLDIRENRIKDFEDHLQQVRSMLVAPLAAATMDSYSRAYDHVIQLHMLHELEVSFRAWDPTCGLSDGLGSIIGRTLPEGETYVERLRLYQQSLCQRLDCMTPTFRVREQVTRLRRIVFYNIRLPNVASEDDVMYLKEECGRLWLQSAQGARKSGQNQASFNAMIQAERLENTSAIIERAKWGFLNKSERQAIKAIDTALRLSLASSNGPMSNSSRAAVLIGTRTRQTANSIHRSPQPNVTVRGVQDHSIDVNDKGYIRAKVLLLRTRWMEKGSLVSPNEIFDGYRQATMECERWEKGYYVMGQYYFRLYEGLKRNKTRTLTLTYATYGCRYYGKALSLGPKYLYQILPRLLTVWLDLGHQAYQAQLNPGAVTYPNLNAEFLNINKFMEGLVEYLPAYMFLSAFPQIISRICHQNKQASEVLERIIIKVVIVYPDQAIWQMVSVSKSVVAERKLVCNKILERIPVKERNLGETVFKQIKEAMKLCDLLIALCMASVPEKVSKLSLEKNFPKIHAEFQPRYNVMIPCQQTLWPTLPDSSRTMSSHQPFKPDLPKIDGFMDEIEVMSSLQKPRKITILGSDGRQYTYLCKPKDDLRKDAKVMEFNGLVNTLLRKDREANRRNLYIRTYSVVPLNEECGLIEWVHNTIPFRHIYTKQLKNHNVSLMPIIEIKRRLEMDDHQTFFVQELLPRVPKLFYQWLKDISPEPTAWFLNRLRYTRTTAVMSMAGHVLGLGDRHGENLLFDERNGDIVHVDFNCLFEQGKTFPKPERVPFRLTHNMVDAMGLSGYDGVFRLACEQAISVFRDNSESLLSVLEGFLHDPLVEWSKNKRRGQQLQQEALAVGGGISAADDARARLQKSKVATENKAGAEPTRGGLSDADQNEKAQTILATIKRKLNGADNAGPYPLAVKGQVEELIQSAINSDHLSKMYIGWSAYM</sequence>
<dbReference type="SUPFAM" id="SSF56112">
    <property type="entry name" value="Protein kinase-like (PK-like)"/>
    <property type="match status" value="1"/>
</dbReference>
<evidence type="ECO:0000256" key="7">
    <source>
        <dbReference type="ARBA" id="ARBA00022763"/>
    </source>
</evidence>
<dbReference type="InterPro" id="IPR057564">
    <property type="entry name" value="HEAT_ATR"/>
</dbReference>
<feature type="region of interest" description="Disordered" evidence="14">
    <location>
        <begin position="2423"/>
        <end position="2444"/>
    </location>
</feature>
<dbReference type="EC" id="2.7.11.1" evidence="3"/>
<protein>
    <recommendedName>
        <fullName evidence="3">non-specific serine/threonine protein kinase</fullName>
        <ecNumber evidence="3">2.7.11.1</ecNumber>
    </recommendedName>
</protein>
<evidence type="ECO:0000256" key="3">
    <source>
        <dbReference type="ARBA" id="ARBA00012513"/>
    </source>
</evidence>
<evidence type="ECO:0000256" key="1">
    <source>
        <dbReference type="ARBA" id="ARBA00004123"/>
    </source>
</evidence>
<dbReference type="GO" id="GO:0000077">
    <property type="term" value="P:DNA damage checkpoint signaling"/>
    <property type="evidence" value="ECO:0007669"/>
    <property type="project" value="TreeGrafter"/>
</dbReference>
<feature type="compositionally biased region" description="Polar residues" evidence="14">
    <location>
        <begin position="41"/>
        <end position="59"/>
    </location>
</feature>
<evidence type="ECO:0000256" key="10">
    <source>
        <dbReference type="ARBA" id="ARBA00023204"/>
    </source>
</evidence>
<gene>
    <name evidence="18" type="primary">MEC1</name>
    <name evidence="18" type="ORF">BG011_008381</name>
</gene>
<feature type="domain" description="FAT" evidence="16">
    <location>
        <begin position="1397"/>
        <end position="2013"/>
    </location>
</feature>
<dbReference type="InterPro" id="IPR050517">
    <property type="entry name" value="DDR_Repair_Kinase"/>
</dbReference>
<dbReference type="PANTHER" id="PTHR11139:SF125">
    <property type="entry name" value="SERINE_THREONINE-PROTEIN KINASE MEC1"/>
    <property type="match status" value="1"/>
</dbReference>
<proteinExistence type="inferred from homology"/>
<dbReference type="GO" id="GO:0005524">
    <property type="term" value="F:ATP binding"/>
    <property type="evidence" value="ECO:0007669"/>
    <property type="project" value="UniProtKB-KW"/>
</dbReference>
<keyword evidence="6" id="KW-0547">Nucleotide-binding</keyword>
<keyword evidence="9" id="KW-0067">ATP-binding</keyword>
<dbReference type="SMART" id="SM00802">
    <property type="entry name" value="UME"/>
    <property type="match status" value="1"/>
</dbReference>
<reference evidence="18" key="1">
    <citation type="journal article" date="2020" name="Fungal Divers.">
        <title>Resolving the Mortierellaceae phylogeny through synthesis of multi-gene phylogenetics and phylogenomics.</title>
        <authorList>
            <person name="Vandepol N."/>
            <person name="Liber J."/>
            <person name="Desiro A."/>
            <person name="Na H."/>
            <person name="Kennedy M."/>
            <person name="Barry K."/>
            <person name="Grigoriev I.V."/>
            <person name="Miller A.N."/>
            <person name="O'Donnell K."/>
            <person name="Stajich J.E."/>
            <person name="Bonito G."/>
        </authorList>
    </citation>
    <scope>NUCLEOTIDE SEQUENCE</scope>
    <source>
        <strain evidence="18">KOD948</strain>
    </source>
</reference>
<keyword evidence="8 18" id="KW-0418">Kinase</keyword>
<evidence type="ECO:0000313" key="19">
    <source>
        <dbReference type="Proteomes" id="UP000726737"/>
    </source>
</evidence>
<comment type="similarity">
    <text evidence="2">Belongs to the PI3/PI4-kinase family. ATM subfamily.</text>
</comment>
<evidence type="ECO:0000256" key="8">
    <source>
        <dbReference type="ARBA" id="ARBA00022777"/>
    </source>
</evidence>
<dbReference type="InterPro" id="IPR012993">
    <property type="entry name" value="UME"/>
</dbReference>
<comment type="caution">
    <text evidence="18">The sequence shown here is derived from an EMBL/GenBank/DDBJ whole genome shotgun (WGS) entry which is preliminary data.</text>
</comment>
<dbReference type="InterPro" id="IPR014009">
    <property type="entry name" value="PIK_FAT"/>
</dbReference>
<keyword evidence="10" id="KW-0234">DNA repair</keyword>
<evidence type="ECO:0000313" key="18">
    <source>
        <dbReference type="EMBL" id="KAG0263666.1"/>
    </source>
</evidence>
<evidence type="ECO:0000256" key="11">
    <source>
        <dbReference type="ARBA" id="ARBA00023242"/>
    </source>
</evidence>
<dbReference type="SMART" id="SM00146">
    <property type="entry name" value="PI3Kc"/>
    <property type="match status" value="1"/>
</dbReference>
<accession>A0A9P6QDP2</accession>
<dbReference type="InterPro" id="IPR000403">
    <property type="entry name" value="PI3/4_kinase_cat_dom"/>
</dbReference>
<dbReference type="InterPro" id="IPR003152">
    <property type="entry name" value="FATC_dom"/>
</dbReference>
<organism evidence="18 19">
    <name type="scientific">Mortierella polycephala</name>
    <dbReference type="NCBI Taxonomy" id="41804"/>
    <lineage>
        <taxon>Eukaryota</taxon>
        <taxon>Fungi</taxon>
        <taxon>Fungi incertae sedis</taxon>
        <taxon>Mucoromycota</taxon>
        <taxon>Mortierellomycotina</taxon>
        <taxon>Mortierellomycetes</taxon>
        <taxon>Mortierellales</taxon>
        <taxon>Mortierellaceae</taxon>
        <taxon>Mortierella</taxon>
    </lineage>
</organism>
<dbReference type="PROSITE" id="PS00916">
    <property type="entry name" value="PI3_4_KINASE_2"/>
    <property type="match status" value="1"/>
</dbReference>
<evidence type="ECO:0000256" key="4">
    <source>
        <dbReference type="ARBA" id="ARBA00022527"/>
    </source>
</evidence>
<comment type="subcellular location">
    <subcellularLocation>
        <location evidence="1">Nucleus</location>
    </subcellularLocation>
</comment>
<dbReference type="GO" id="GO:0006281">
    <property type="term" value="P:DNA repair"/>
    <property type="evidence" value="ECO:0007669"/>
    <property type="project" value="UniProtKB-KW"/>
</dbReference>
<feature type="domain" description="PI3K/PI4K catalytic" evidence="15">
    <location>
        <begin position="2123"/>
        <end position="2428"/>
    </location>
</feature>
<comment type="catalytic activity">
    <reaction evidence="12">
        <text>L-threonyl-[protein] + ATP = O-phospho-L-threonyl-[protein] + ADP + H(+)</text>
        <dbReference type="Rhea" id="RHEA:46608"/>
        <dbReference type="Rhea" id="RHEA-COMP:11060"/>
        <dbReference type="Rhea" id="RHEA-COMP:11605"/>
        <dbReference type="ChEBI" id="CHEBI:15378"/>
        <dbReference type="ChEBI" id="CHEBI:30013"/>
        <dbReference type="ChEBI" id="CHEBI:30616"/>
        <dbReference type="ChEBI" id="CHEBI:61977"/>
        <dbReference type="ChEBI" id="CHEBI:456216"/>
        <dbReference type="EC" id="2.7.11.1"/>
    </reaction>
</comment>
<comment type="catalytic activity">
    <reaction evidence="13">
        <text>L-seryl-[protein] + ATP = O-phospho-L-seryl-[protein] + ADP + H(+)</text>
        <dbReference type="Rhea" id="RHEA:17989"/>
        <dbReference type="Rhea" id="RHEA-COMP:9863"/>
        <dbReference type="Rhea" id="RHEA-COMP:11604"/>
        <dbReference type="ChEBI" id="CHEBI:15378"/>
        <dbReference type="ChEBI" id="CHEBI:29999"/>
        <dbReference type="ChEBI" id="CHEBI:30616"/>
        <dbReference type="ChEBI" id="CHEBI:83421"/>
        <dbReference type="ChEBI" id="CHEBI:456216"/>
        <dbReference type="EC" id="2.7.11.1"/>
    </reaction>
</comment>
<dbReference type="InterPro" id="IPR036940">
    <property type="entry name" value="PI3/4_kinase_cat_sf"/>
</dbReference>
<evidence type="ECO:0000256" key="6">
    <source>
        <dbReference type="ARBA" id="ARBA00022741"/>
    </source>
</evidence>
<evidence type="ECO:0000256" key="12">
    <source>
        <dbReference type="ARBA" id="ARBA00047899"/>
    </source>
</evidence>
<keyword evidence="5" id="KW-0808">Transferase</keyword>
<dbReference type="EMBL" id="JAAAJA010000069">
    <property type="protein sequence ID" value="KAG0263666.1"/>
    <property type="molecule type" value="Genomic_DNA"/>
</dbReference>
<dbReference type="InterPro" id="IPR016024">
    <property type="entry name" value="ARM-type_fold"/>
</dbReference>
<dbReference type="SUPFAM" id="SSF48371">
    <property type="entry name" value="ARM repeat"/>
    <property type="match status" value="1"/>
</dbReference>
<feature type="domain" description="FATC" evidence="17">
    <location>
        <begin position="2468"/>
        <end position="2500"/>
    </location>
</feature>
<dbReference type="GO" id="GO:0004674">
    <property type="term" value="F:protein serine/threonine kinase activity"/>
    <property type="evidence" value="ECO:0007669"/>
    <property type="project" value="UniProtKB-KW"/>
</dbReference>
<dbReference type="Pfam" id="PF02259">
    <property type="entry name" value="FAT"/>
    <property type="match status" value="1"/>
</dbReference>
<dbReference type="Pfam" id="PF23593">
    <property type="entry name" value="HEAT_ATR"/>
    <property type="match status" value="1"/>
</dbReference>
<evidence type="ECO:0000256" key="5">
    <source>
        <dbReference type="ARBA" id="ARBA00022679"/>
    </source>
</evidence>
<dbReference type="GO" id="GO:0005694">
    <property type="term" value="C:chromosome"/>
    <property type="evidence" value="ECO:0007669"/>
    <property type="project" value="TreeGrafter"/>
</dbReference>
<dbReference type="PROSITE" id="PS51190">
    <property type="entry name" value="FATC"/>
    <property type="match status" value="1"/>
</dbReference>
<evidence type="ECO:0000256" key="13">
    <source>
        <dbReference type="ARBA" id="ARBA00048679"/>
    </source>
</evidence>
<dbReference type="Pfam" id="PF02260">
    <property type="entry name" value="FATC"/>
    <property type="match status" value="1"/>
</dbReference>
<dbReference type="Gene3D" id="1.10.1070.11">
    <property type="entry name" value="Phosphatidylinositol 3-/4-kinase, catalytic domain"/>
    <property type="match status" value="1"/>
</dbReference>
<dbReference type="Pfam" id="PF08064">
    <property type="entry name" value="UME"/>
    <property type="match status" value="1"/>
</dbReference>
<dbReference type="SMART" id="SM01343">
    <property type="entry name" value="FATC"/>
    <property type="match status" value="1"/>
</dbReference>
<dbReference type="CDD" id="cd00892">
    <property type="entry name" value="PIKKc_ATR"/>
    <property type="match status" value="1"/>
</dbReference>
<keyword evidence="7" id="KW-0227">DNA damage</keyword>
<keyword evidence="11" id="KW-0539">Nucleus</keyword>
<feature type="region of interest" description="Disordered" evidence="14">
    <location>
        <begin position="29"/>
        <end position="74"/>
    </location>
</feature>
<dbReference type="Gene3D" id="3.30.1010.10">
    <property type="entry name" value="Phosphatidylinositol 3-kinase Catalytic Subunit, Chain A, domain 4"/>
    <property type="match status" value="1"/>
</dbReference>